<feature type="transmembrane region" description="Helical" evidence="2">
    <location>
        <begin position="104"/>
        <end position="124"/>
    </location>
</feature>
<evidence type="ECO:0000256" key="1">
    <source>
        <dbReference type="SAM" id="MobiDB-lite"/>
    </source>
</evidence>
<feature type="region of interest" description="Disordered" evidence="1">
    <location>
        <begin position="1"/>
        <end position="41"/>
    </location>
</feature>
<organism evidence="3 4">
    <name type="scientific">Mobiluncus porci</name>
    <dbReference type="NCBI Taxonomy" id="2652278"/>
    <lineage>
        <taxon>Bacteria</taxon>
        <taxon>Bacillati</taxon>
        <taxon>Actinomycetota</taxon>
        <taxon>Actinomycetes</taxon>
        <taxon>Actinomycetales</taxon>
        <taxon>Actinomycetaceae</taxon>
        <taxon>Mobiluncus</taxon>
    </lineage>
</organism>
<evidence type="ECO:0000313" key="3">
    <source>
        <dbReference type="EMBL" id="MST49332.1"/>
    </source>
</evidence>
<proteinExistence type="predicted"/>
<sequence>MTADNALPGDSPRGEPREALPWEPVDSVAPPEPVKVPRGNGSHPFDAPSRWQVVLWAGCLLMVVALAISGWWEPALGVLVAWLLAAGVFRAVNPHAWTRARGRVFDVLALLVAAVSLIAVILFLPT</sequence>
<feature type="transmembrane region" description="Helical" evidence="2">
    <location>
        <begin position="75"/>
        <end position="92"/>
    </location>
</feature>
<dbReference type="AlphaFoldDB" id="A0A7K0K1H5"/>
<feature type="transmembrane region" description="Helical" evidence="2">
    <location>
        <begin position="53"/>
        <end position="69"/>
    </location>
</feature>
<keyword evidence="2" id="KW-1133">Transmembrane helix</keyword>
<keyword evidence="2" id="KW-0812">Transmembrane</keyword>
<evidence type="ECO:0000256" key="2">
    <source>
        <dbReference type="SAM" id="Phobius"/>
    </source>
</evidence>
<comment type="caution">
    <text evidence="3">The sequence shown here is derived from an EMBL/GenBank/DDBJ whole genome shotgun (WGS) entry which is preliminary data.</text>
</comment>
<reference evidence="3 4" key="1">
    <citation type="submission" date="2019-08" db="EMBL/GenBank/DDBJ databases">
        <title>In-depth cultivation of the pig gut microbiome towards novel bacterial diversity and tailored functional studies.</title>
        <authorList>
            <person name="Wylensek D."/>
            <person name="Hitch T.C.A."/>
            <person name="Clavel T."/>
        </authorList>
    </citation>
    <scope>NUCLEOTIDE SEQUENCE [LARGE SCALE GENOMIC DNA]</scope>
    <source>
        <strain evidence="3 4">RF-GAM-744-WT-7</strain>
    </source>
</reference>
<protein>
    <submittedName>
        <fullName evidence="3">Intracellular motility protein A</fullName>
    </submittedName>
</protein>
<gene>
    <name evidence="3" type="ORF">FYJ63_03630</name>
</gene>
<name>A0A7K0K1H5_9ACTO</name>
<dbReference type="RefSeq" id="WP_154543877.1">
    <property type="nucleotide sequence ID" value="NZ_JAQYQY010000003.1"/>
</dbReference>
<keyword evidence="2" id="KW-0472">Membrane</keyword>
<dbReference type="Proteomes" id="UP000442535">
    <property type="component" value="Unassembled WGS sequence"/>
</dbReference>
<dbReference type="EMBL" id="VUMY01000005">
    <property type="protein sequence ID" value="MST49332.1"/>
    <property type="molecule type" value="Genomic_DNA"/>
</dbReference>
<accession>A0A7K0K1H5</accession>
<keyword evidence="4" id="KW-1185">Reference proteome</keyword>
<evidence type="ECO:0000313" key="4">
    <source>
        <dbReference type="Proteomes" id="UP000442535"/>
    </source>
</evidence>